<accession>A0A7T5R2B4</accession>
<dbReference type="PANTHER" id="PTHR48100">
    <property type="entry name" value="BROAD-SPECIFICITY PHOSPHATASE YOR283W-RELATED"/>
    <property type="match status" value="1"/>
</dbReference>
<gene>
    <name evidence="5" type="ORF">HYS17_11925</name>
</gene>
<dbReference type="SMART" id="SM00855">
    <property type="entry name" value="PGAM"/>
    <property type="match status" value="1"/>
</dbReference>
<feature type="binding site" evidence="4">
    <location>
        <position position="74"/>
    </location>
    <ligand>
        <name>substrate</name>
    </ligand>
</feature>
<feature type="binding site" evidence="4">
    <location>
        <position position="110"/>
    </location>
    <ligand>
        <name>substrate</name>
    </ligand>
</feature>
<feature type="binding site" evidence="4">
    <location>
        <begin position="99"/>
        <end position="102"/>
    </location>
    <ligand>
        <name>substrate</name>
    </ligand>
</feature>
<dbReference type="CDD" id="cd07067">
    <property type="entry name" value="HP_PGM_like"/>
    <property type="match status" value="1"/>
</dbReference>
<dbReference type="Pfam" id="PF00300">
    <property type="entry name" value="His_Phos_1"/>
    <property type="match status" value="1"/>
</dbReference>
<sequence>MTKAKPLKIAQALPRRPFYLVRHGESFANRFEYPSGRMDTRLTRAGWQQARQAALTVAALGERPDIMVASALVRARDTARLIHQAGHDCRLVIDRHLGEQYYGAYQGISKHRIAASHGHEIWWQNPQDGESLEAFSHRILMTLGRWLGRYERPMFVGHGGLFTAIGHAYGRNLRGIPNAGIFHFVPAGAGWRLYRIENVNGSNKSALYCQL</sequence>
<feature type="active site" description="Tele-phosphohistidine intermediate" evidence="3">
    <location>
        <position position="23"/>
    </location>
</feature>
<dbReference type="Proteomes" id="UP000595362">
    <property type="component" value="Chromosome"/>
</dbReference>
<feature type="active site" description="Proton donor/acceptor" evidence="3">
    <location>
        <position position="99"/>
    </location>
</feature>
<dbReference type="PANTHER" id="PTHR48100:SF1">
    <property type="entry name" value="HISTIDINE PHOSPHATASE FAMILY PROTEIN-RELATED"/>
    <property type="match status" value="1"/>
</dbReference>
<feature type="binding site" evidence="4">
    <location>
        <begin position="22"/>
        <end position="29"/>
    </location>
    <ligand>
        <name>substrate</name>
    </ligand>
</feature>
<evidence type="ECO:0000256" key="4">
    <source>
        <dbReference type="PIRSR" id="PIRSR613078-2"/>
    </source>
</evidence>
<dbReference type="Gene3D" id="3.40.50.1240">
    <property type="entry name" value="Phosphoglycerate mutase-like"/>
    <property type="match status" value="1"/>
</dbReference>
<dbReference type="PROSITE" id="PS00175">
    <property type="entry name" value="PG_MUTASE"/>
    <property type="match status" value="1"/>
</dbReference>
<evidence type="ECO:0000256" key="2">
    <source>
        <dbReference type="ARBA" id="ARBA00023235"/>
    </source>
</evidence>
<keyword evidence="2" id="KW-0413">Isomerase</keyword>
<dbReference type="EMBL" id="CP066681">
    <property type="protein sequence ID" value="QQG36177.1"/>
    <property type="molecule type" value="Genomic_DNA"/>
</dbReference>
<dbReference type="InterPro" id="IPR013078">
    <property type="entry name" value="His_Pase_superF_clade-1"/>
</dbReference>
<name>A0A7T5R2B4_9BACT</name>
<protein>
    <submittedName>
        <fullName evidence="5">Histidine phosphatase family protein</fullName>
    </submittedName>
</protein>
<evidence type="ECO:0000256" key="3">
    <source>
        <dbReference type="PIRSR" id="PIRSR613078-1"/>
    </source>
</evidence>
<dbReference type="InterPro" id="IPR050275">
    <property type="entry name" value="PGM_Phosphatase"/>
</dbReference>
<dbReference type="AlphaFoldDB" id="A0A7T5R2B4"/>
<evidence type="ECO:0000313" key="6">
    <source>
        <dbReference type="Proteomes" id="UP000595362"/>
    </source>
</evidence>
<reference evidence="5 6" key="1">
    <citation type="submission" date="2020-07" db="EMBL/GenBank/DDBJ databases">
        <title>Huge and variable diversity of episymbiotic CPR bacteria and DPANN archaea in groundwater ecosystems.</title>
        <authorList>
            <person name="He C.Y."/>
            <person name="Keren R."/>
            <person name="Whittaker M."/>
            <person name="Farag I.F."/>
            <person name="Doudna J."/>
            <person name="Cate J.H.D."/>
            <person name="Banfield J.F."/>
        </authorList>
    </citation>
    <scope>NUCLEOTIDE SEQUENCE [LARGE SCALE GENOMIC DNA]</scope>
    <source>
        <strain evidence="5">NC_groundwater_70_Ag_B-0.1um_54_66</strain>
    </source>
</reference>
<dbReference type="SUPFAM" id="SSF53254">
    <property type="entry name" value="Phosphoglycerate mutase-like"/>
    <property type="match status" value="1"/>
</dbReference>
<dbReference type="InterPro" id="IPR029033">
    <property type="entry name" value="His_PPase_superfam"/>
</dbReference>
<organism evidence="5 6">
    <name type="scientific">Micavibrio aeruginosavorus</name>
    <dbReference type="NCBI Taxonomy" id="349221"/>
    <lineage>
        <taxon>Bacteria</taxon>
        <taxon>Pseudomonadati</taxon>
        <taxon>Bdellovibrionota</taxon>
        <taxon>Bdellovibrionia</taxon>
        <taxon>Bdellovibrionales</taxon>
        <taxon>Pseudobdellovibrionaceae</taxon>
        <taxon>Micavibrio</taxon>
    </lineage>
</organism>
<dbReference type="GO" id="GO:0016791">
    <property type="term" value="F:phosphatase activity"/>
    <property type="evidence" value="ECO:0007669"/>
    <property type="project" value="TreeGrafter"/>
</dbReference>
<evidence type="ECO:0000256" key="1">
    <source>
        <dbReference type="ARBA" id="ARBA00023152"/>
    </source>
</evidence>
<keyword evidence="1" id="KW-0324">Glycolysis</keyword>
<evidence type="ECO:0000313" key="5">
    <source>
        <dbReference type="EMBL" id="QQG36177.1"/>
    </source>
</evidence>
<proteinExistence type="predicted"/>
<dbReference type="InterPro" id="IPR001345">
    <property type="entry name" value="PG/BPGM_mutase_AS"/>
</dbReference>
<dbReference type="GO" id="GO:0005737">
    <property type="term" value="C:cytoplasm"/>
    <property type="evidence" value="ECO:0007669"/>
    <property type="project" value="TreeGrafter"/>
</dbReference>